<dbReference type="Proteomes" id="UP001139486">
    <property type="component" value="Unassembled WGS sequence"/>
</dbReference>
<sequence length="88" mass="9654">MSGNRTHILKYPVTIGDETVREVTLRRPTGADLLILDEYRDRPMALTIEMIGRLSTNHLLLPATVKMLDAEDIAPLGEIAMNGIGNGP</sequence>
<keyword evidence="2" id="KW-1185">Reference proteome</keyword>
<accession>A0A9X2HSX0</accession>
<dbReference type="RefSeq" id="WP_254289974.1">
    <property type="nucleotide sequence ID" value="NZ_JAMLDY010000018.1"/>
</dbReference>
<gene>
    <name evidence="1" type="ORF">M9979_13975</name>
</gene>
<organism evidence="1 2">
    <name type="scientific">Sphingomonas liriopis</name>
    <dbReference type="NCBI Taxonomy" id="2949094"/>
    <lineage>
        <taxon>Bacteria</taxon>
        <taxon>Pseudomonadati</taxon>
        <taxon>Pseudomonadota</taxon>
        <taxon>Alphaproteobacteria</taxon>
        <taxon>Sphingomonadales</taxon>
        <taxon>Sphingomonadaceae</taxon>
        <taxon>Sphingomonas</taxon>
    </lineage>
</organism>
<dbReference type="EMBL" id="JAMLDY010000018">
    <property type="protein sequence ID" value="MCP3735977.1"/>
    <property type="molecule type" value="Genomic_DNA"/>
</dbReference>
<proteinExistence type="predicted"/>
<dbReference type="AlphaFoldDB" id="A0A9X2HSX0"/>
<name>A0A9X2HSX0_9SPHN</name>
<evidence type="ECO:0000313" key="1">
    <source>
        <dbReference type="EMBL" id="MCP3735977.1"/>
    </source>
</evidence>
<reference evidence="1" key="1">
    <citation type="submission" date="2022-05" db="EMBL/GenBank/DDBJ databases">
        <title>Sphingomonas sp. strain RP10 Genome sequencing and assembly.</title>
        <authorList>
            <person name="Kim I."/>
        </authorList>
    </citation>
    <scope>NUCLEOTIDE SEQUENCE</scope>
    <source>
        <strain evidence="1">RP10</strain>
    </source>
</reference>
<comment type="caution">
    <text evidence="1">The sequence shown here is derived from an EMBL/GenBank/DDBJ whole genome shotgun (WGS) entry which is preliminary data.</text>
</comment>
<evidence type="ECO:0000313" key="2">
    <source>
        <dbReference type="Proteomes" id="UP001139486"/>
    </source>
</evidence>
<protein>
    <submittedName>
        <fullName evidence="1">Phage tail assembly protein</fullName>
    </submittedName>
</protein>
<dbReference type="Pfam" id="PF10109">
    <property type="entry name" value="Phage_TAC_7"/>
    <property type="match status" value="1"/>
</dbReference>
<dbReference type="InterPro" id="IPR019289">
    <property type="entry name" value="Phage_tail_E/E"/>
</dbReference>